<keyword evidence="7" id="KW-0998">Cell outer membrane</keyword>
<keyword evidence="3" id="KW-1134">Transmembrane beta strand</keyword>
<sequence>MKKIIIISTITSSMLLATNGDLMLGDGVKSSGMGSVGIAVSHGSESLYANPAMIKDVKGSEFSGYMTYFAPDVNFKSDASARIPTGAAGLNKSAADESFIPGLAYVQRNNENIVWGISLAGTAGMGTDYTGAILGSGAFGMETELAIAKLSIPVAYTRNDFTIALAPVLQYSTLQMNYNTPFGRSNNDKDSSVALGMTVGLAYDIGDLTLGAVYKSKIEANYKGNISNALRDFGIRSIASGDQLDQPEEGAIGAAYKLGNNTFAAEFKRVNWAHATGYKDFGWENQNIVAVGYEYATPSWAIRAGYNHGKSPITEQDGSATANARNYDNAAKNFFNLAGFPAMVEEHYTLGADYTVTDKLALSLALVYTPEATNDFTTSDMTNGQIAQGGGVPSTSTSSSAVVKHSQQALTLGASYKF</sequence>
<protein>
    <submittedName>
        <fullName evidence="8">Putative facilitator of salicylate uptake</fullName>
    </submittedName>
</protein>
<dbReference type="InterPro" id="IPR005017">
    <property type="entry name" value="OMPP1/FadL/TodX"/>
</dbReference>
<dbReference type="GO" id="GO:0015483">
    <property type="term" value="F:long-chain fatty acid transporting porin activity"/>
    <property type="evidence" value="ECO:0007669"/>
    <property type="project" value="TreeGrafter"/>
</dbReference>
<gene>
    <name evidence="8" type="ORF">HELGO_WM22100</name>
</gene>
<evidence type="ECO:0000256" key="7">
    <source>
        <dbReference type="ARBA" id="ARBA00023237"/>
    </source>
</evidence>
<evidence type="ECO:0000256" key="3">
    <source>
        <dbReference type="ARBA" id="ARBA00022452"/>
    </source>
</evidence>
<name>A0A6S6TKL9_9BACT</name>
<dbReference type="EMBL" id="CACVAZ010000165">
    <property type="protein sequence ID" value="CAA6823471.1"/>
    <property type="molecule type" value="Genomic_DNA"/>
</dbReference>
<evidence type="ECO:0000256" key="1">
    <source>
        <dbReference type="ARBA" id="ARBA00004571"/>
    </source>
</evidence>
<dbReference type="AlphaFoldDB" id="A0A6S6TKL9"/>
<keyword evidence="5" id="KW-0732">Signal</keyword>
<keyword evidence="6" id="KW-0472">Membrane</keyword>
<organism evidence="8">
    <name type="scientific">uncultured Sulfurovum sp</name>
    <dbReference type="NCBI Taxonomy" id="269237"/>
    <lineage>
        <taxon>Bacteria</taxon>
        <taxon>Pseudomonadati</taxon>
        <taxon>Campylobacterota</taxon>
        <taxon>Epsilonproteobacteria</taxon>
        <taxon>Campylobacterales</taxon>
        <taxon>Sulfurovaceae</taxon>
        <taxon>Sulfurovum</taxon>
        <taxon>environmental samples</taxon>
    </lineage>
</organism>
<comment type="similarity">
    <text evidence="2">Belongs to the OmpP1/FadL family.</text>
</comment>
<dbReference type="Pfam" id="PF03349">
    <property type="entry name" value="Toluene_X"/>
    <property type="match status" value="1"/>
</dbReference>
<dbReference type="Gene3D" id="2.40.160.60">
    <property type="entry name" value="Outer membrane protein transport protein (OMPP1/FadL/TodX)"/>
    <property type="match status" value="1"/>
</dbReference>
<accession>A0A6S6TKL9</accession>
<proteinExistence type="inferred from homology"/>
<dbReference type="GO" id="GO:0009279">
    <property type="term" value="C:cell outer membrane"/>
    <property type="evidence" value="ECO:0007669"/>
    <property type="project" value="UniProtKB-SubCell"/>
</dbReference>
<dbReference type="SUPFAM" id="SSF56935">
    <property type="entry name" value="Porins"/>
    <property type="match status" value="1"/>
</dbReference>
<reference evidence="8" key="1">
    <citation type="submission" date="2020-01" db="EMBL/GenBank/DDBJ databases">
        <authorList>
            <person name="Meier V. D."/>
            <person name="Meier V D."/>
        </authorList>
    </citation>
    <scope>NUCLEOTIDE SEQUENCE</scope>
    <source>
        <strain evidence="8">HLG_WM_MAG_02</strain>
    </source>
</reference>
<evidence type="ECO:0000256" key="2">
    <source>
        <dbReference type="ARBA" id="ARBA00008163"/>
    </source>
</evidence>
<evidence type="ECO:0000256" key="6">
    <source>
        <dbReference type="ARBA" id="ARBA00023136"/>
    </source>
</evidence>
<comment type="subcellular location">
    <subcellularLocation>
        <location evidence="1">Cell outer membrane</location>
        <topology evidence="1">Multi-pass membrane protein</topology>
    </subcellularLocation>
</comment>
<keyword evidence="4" id="KW-0812">Transmembrane</keyword>
<dbReference type="PANTHER" id="PTHR35093:SF8">
    <property type="entry name" value="OUTER MEMBRANE PROTEIN NMB0088-RELATED"/>
    <property type="match status" value="1"/>
</dbReference>
<evidence type="ECO:0000313" key="8">
    <source>
        <dbReference type="EMBL" id="CAA6823471.1"/>
    </source>
</evidence>
<evidence type="ECO:0000256" key="5">
    <source>
        <dbReference type="ARBA" id="ARBA00022729"/>
    </source>
</evidence>
<evidence type="ECO:0000256" key="4">
    <source>
        <dbReference type="ARBA" id="ARBA00022692"/>
    </source>
</evidence>
<dbReference type="PANTHER" id="PTHR35093">
    <property type="entry name" value="OUTER MEMBRANE PROTEIN NMB0088-RELATED"/>
    <property type="match status" value="1"/>
</dbReference>